<comment type="caution">
    <text evidence="12">The sequence shown here is derived from an EMBL/GenBank/DDBJ whole genome shotgun (WGS) entry which is preliminary data.</text>
</comment>
<dbReference type="FunFam" id="3.10.20.370:FF:000003">
    <property type="entry name" value="Transposon Tf2-6 polyprotein"/>
    <property type="match status" value="1"/>
</dbReference>
<reference evidence="12" key="1">
    <citation type="submission" date="2023-06" db="EMBL/GenBank/DDBJ databases">
        <title>Male Hemibagrus guttatus genome.</title>
        <authorList>
            <person name="Bian C."/>
        </authorList>
    </citation>
    <scope>NUCLEOTIDE SEQUENCE</scope>
    <source>
        <strain evidence="12">Male_cb2023</strain>
        <tissue evidence="12">Muscle</tissue>
    </source>
</reference>
<evidence type="ECO:0000256" key="2">
    <source>
        <dbReference type="ARBA" id="ARBA00012180"/>
    </source>
</evidence>
<dbReference type="Gene3D" id="3.10.10.10">
    <property type="entry name" value="HIV Type 1 Reverse Transcriptase, subunit A, domain 1"/>
    <property type="match status" value="1"/>
</dbReference>
<keyword evidence="8" id="KW-0862">Zinc</keyword>
<dbReference type="AlphaFoldDB" id="A0AAE0RCN3"/>
<dbReference type="InterPro" id="IPR036875">
    <property type="entry name" value="Znf_CCHC_sf"/>
</dbReference>
<feature type="domain" description="CCHC-type" evidence="10">
    <location>
        <begin position="55"/>
        <end position="69"/>
    </location>
</feature>
<dbReference type="PANTHER" id="PTHR37984:SF5">
    <property type="entry name" value="PROTEIN NYNRIN-LIKE"/>
    <property type="match status" value="1"/>
</dbReference>
<comment type="similarity">
    <text evidence="1">Belongs to the beta type-B retroviral polymerase family. HERV class-II K(HML-2) pol subfamily.</text>
</comment>
<evidence type="ECO:0000313" key="12">
    <source>
        <dbReference type="EMBL" id="KAK3550826.1"/>
    </source>
</evidence>
<protein>
    <recommendedName>
        <fullName evidence="7">Gypsy retrotransposon integrase-like protein 1</fullName>
        <ecNumber evidence="2">3.1.26.4</ecNumber>
    </recommendedName>
</protein>
<evidence type="ECO:0000256" key="8">
    <source>
        <dbReference type="PROSITE-ProRule" id="PRU00047"/>
    </source>
</evidence>
<dbReference type="GO" id="GO:0008270">
    <property type="term" value="F:zinc ion binding"/>
    <property type="evidence" value="ECO:0007669"/>
    <property type="project" value="UniProtKB-KW"/>
</dbReference>
<evidence type="ECO:0000256" key="3">
    <source>
        <dbReference type="ARBA" id="ARBA00022670"/>
    </source>
</evidence>
<feature type="compositionally biased region" description="Low complexity" evidence="9">
    <location>
        <begin position="875"/>
        <end position="890"/>
    </location>
</feature>
<feature type="region of interest" description="Disordered" evidence="9">
    <location>
        <begin position="867"/>
        <end position="890"/>
    </location>
</feature>
<dbReference type="PANTHER" id="PTHR37984">
    <property type="entry name" value="PROTEIN CBG26694"/>
    <property type="match status" value="1"/>
</dbReference>
<keyword evidence="3" id="KW-0645">Protease</keyword>
<evidence type="ECO:0000259" key="10">
    <source>
        <dbReference type="PROSITE" id="PS50158"/>
    </source>
</evidence>
<dbReference type="Gene3D" id="3.30.420.10">
    <property type="entry name" value="Ribonuclease H-like superfamily/Ribonuclease H"/>
    <property type="match status" value="1"/>
</dbReference>
<keyword evidence="8" id="KW-0479">Metal-binding</keyword>
<keyword evidence="13" id="KW-1185">Reference proteome</keyword>
<dbReference type="SUPFAM" id="SSF56672">
    <property type="entry name" value="DNA/RNA polymerases"/>
    <property type="match status" value="1"/>
</dbReference>
<evidence type="ECO:0000256" key="5">
    <source>
        <dbReference type="ARBA" id="ARBA00023125"/>
    </source>
</evidence>
<dbReference type="CDD" id="cd01647">
    <property type="entry name" value="RT_LTR"/>
    <property type="match status" value="1"/>
</dbReference>
<dbReference type="InterPro" id="IPR050951">
    <property type="entry name" value="Retrovirus_Pol_polyprotein"/>
</dbReference>
<dbReference type="EMBL" id="JAUCMX010000003">
    <property type="protein sequence ID" value="KAK3550826.1"/>
    <property type="molecule type" value="Genomic_DNA"/>
</dbReference>
<sequence length="890" mass="100188">MQLCLEEHQGQPLFPSILRQPESVNHPEPANEPMQIENSHLSSAERQRRLTQNLCLYCGRAGHYISECPTRPGRPMLMRSSILGQLETSSPEPSVASSNSRPPPRRRYNKSTRLPSSKEIQVYATSVERPLEKRSTDIPACYSYFSDVFCPKEASKLPPHRPWDCAIDLIHGEPVPRGKIYSLSIPEEKAIEEYINEALSQGYICPSTSPAASSFFFAAKKDGGLQPCIDYRALNKITIKFRYPLPLIPSALKHLCGATVFTKLDLCSAYNLIRIHFMHEVLREFLHKSVLVYIDDILIYSRSMADHRQHVAEVLQCLRDYHLFLKAEKCTFHQPSVQFLGYNIDHSGVRMDERKVTAVKDWPISTSVKELQRFLGFANFYRRFIQGFSPITSPLTSLLRNKPKSLSWTPAAMQAFDTLKTEFTTAPLLTHPDPDRPFVVEVDASTTGVGVVLSQQQGNPCKLHPCAFFSRKLNPAEVNYDIGNRELLAIKLALEEWRPWLEGAKHTFMVLTDHKNLEYLRDAKRLNPRQARWALFFTRFNFTISYHPGSKNAKADALSHIHSPEESTNDPEPIIPNKLFVSPITWSEETLPESSVSTNTPPGCPQGLQYIPRTRRTPLIHSSHTSLGTGHPGVNETLLLLKQHFWWPNIASDIYNSSDVRRYVQACRECAISKSPRHLPSGKLQPLPVPNRPWSHLGVDFITDLPVSNGCTCVLVVVDRFSKSCRLIPLPWLPTAMDTAELMFNYVFRYYGLPEDIVSDRGSQFTSRVWRSFFKLLGVTISLSSGYHPQTNGQTEGRFRRSAVSYVPSVMATRTPGTSFWVGPSMPRTLSVSPPLVSLPSSAYSAINPHCSPGMGNHQISRQWIPGEQEGLGLSSSATPASPPQAQDDS</sequence>
<feature type="compositionally biased region" description="Low complexity" evidence="9">
    <location>
        <begin position="89"/>
        <end position="100"/>
    </location>
</feature>
<dbReference type="InterPro" id="IPR043502">
    <property type="entry name" value="DNA/RNA_pol_sf"/>
</dbReference>
<dbReference type="InterPro" id="IPR001878">
    <property type="entry name" value="Znf_CCHC"/>
</dbReference>
<accession>A0AAE0RCN3</accession>
<evidence type="ECO:0000256" key="1">
    <source>
        <dbReference type="ARBA" id="ARBA00010879"/>
    </source>
</evidence>
<keyword evidence="4" id="KW-0378">Hydrolase</keyword>
<dbReference type="Pfam" id="PF00078">
    <property type="entry name" value="RVT_1"/>
    <property type="match status" value="1"/>
</dbReference>
<dbReference type="Gene3D" id="4.10.60.10">
    <property type="entry name" value="Zinc finger, CCHC-type"/>
    <property type="match status" value="1"/>
</dbReference>
<feature type="domain" description="Integrase catalytic" evidence="11">
    <location>
        <begin position="689"/>
        <end position="796"/>
    </location>
</feature>
<dbReference type="PROSITE" id="PS50158">
    <property type="entry name" value="ZF_CCHC"/>
    <property type="match status" value="1"/>
</dbReference>
<evidence type="ECO:0000256" key="4">
    <source>
        <dbReference type="ARBA" id="ARBA00022750"/>
    </source>
</evidence>
<dbReference type="FunFam" id="3.30.70.270:FF:000026">
    <property type="entry name" value="Transposon Ty3-G Gag-Pol polyprotein"/>
    <property type="match status" value="1"/>
</dbReference>
<dbReference type="Gene3D" id="1.10.340.70">
    <property type="match status" value="1"/>
</dbReference>
<evidence type="ECO:0000313" key="13">
    <source>
        <dbReference type="Proteomes" id="UP001274896"/>
    </source>
</evidence>
<name>A0AAE0RCN3_9TELE</name>
<evidence type="ECO:0000256" key="6">
    <source>
        <dbReference type="ARBA" id="ARBA00023268"/>
    </source>
</evidence>
<evidence type="ECO:0000259" key="11">
    <source>
        <dbReference type="PROSITE" id="PS50994"/>
    </source>
</evidence>
<evidence type="ECO:0000256" key="9">
    <source>
        <dbReference type="SAM" id="MobiDB-lite"/>
    </source>
</evidence>
<dbReference type="PROSITE" id="PS50994">
    <property type="entry name" value="INTEGRASE"/>
    <property type="match status" value="1"/>
</dbReference>
<proteinExistence type="inferred from homology"/>
<keyword evidence="5" id="KW-0238">DNA-binding</keyword>
<dbReference type="Pfam" id="PF17921">
    <property type="entry name" value="Integrase_H2C2"/>
    <property type="match status" value="1"/>
</dbReference>
<dbReference type="GO" id="GO:0006508">
    <property type="term" value="P:proteolysis"/>
    <property type="evidence" value="ECO:0007669"/>
    <property type="project" value="UniProtKB-KW"/>
</dbReference>
<dbReference type="Pfam" id="PF17919">
    <property type="entry name" value="RT_RNaseH_2"/>
    <property type="match status" value="1"/>
</dbReference>
<keyword evidence="8" id="KW-0863">Zinc-finger</keyword>
<keyword evidence="4" id="KW-0064">Aspartyl protease</keyword>
<dbReference type="GO" id="GO:0003677">
    <property type="term" value="F:DNA binding"/>
    <property type="evidence" value="ECO:0007669"/>
    <property type="project" value="UniProtKB-KW"/>
</dbReference>
<dbReference type="InterPro" id="IPR041577">
    <property type="entry name" value="RT_RNaseH_2"/>
</dbReference>
<dbReference type="Gene3D" id="3.30.70.270">
    <property type="match status" value="2"/>
</dbReference>
<dbReference type="EC" id="3.1.26.4" evidence="2"/>
<dbReference type="Pfam" id="PF00665">
    <property type="entry name" value="rve"/>
    <property type="match status" value="1"/>
</dbReference>
<dbReference type="GO" id="GO:0004190">
    <property type="term" value="F:aspartic-type endopeptidase activity"/>
    <property type="evidence" value="ECO:0007669"/>
    <property type="project" value="UniProtKB-KW"/>
</dbReference>
<dbReference type="CDD" id="cd09274">
    <property type="entry name" value="RNase_HI_RT_Ty3"/>
    <property type="match status" value="1"/>
</dbReference>
<evidence type="ECO:0000256" key="7">
    <source>
        <dbReference type="ARBA" id="ARBA00039658"/>
    </source>
</evidence>
<dbReference type="Proteomes" id="UP001274896">
    <property type="component" value="Unassembled WGS sequence"/>
</dbReference>
<gene>
    <name evidence="12" type="ORF">QTP70_005742</name>
</gene>
<dbReference type="SUPFAM" id="SSF57756">
    <property type="entry name" value="Retrovirus zinc finger-like domains"/>
    <property type="match status" value="1"/>
</dbReference>
<organism evidence="12 13">
    <name type="scientific">Hemibagrus guttatus</name>
    <dbReference type="NCBI Taxonomy" id="175788"/>
    <lineage>
        <taxon>Eukaryota</taxon>
        <taxon>Metazoa</taxon>
        <taxon>Chordata</taxon>
        <taxon>Craniata</taxon>
        <taxon>Vertebrata</taxon>
        <taxon>Euteleostomi</taxon>
        <taxon>Actinopterygii</taxon>
        <taxon>Neopterygii</taxon>
        <taxon>Teleostei</taxon>
        <taxon>Ostariophysi</taxon>
        <taxon>Siluriformes</taxon>
        <taxon>Bagridae</taxon>
        <taxon>Hemibagrus</taxon>
    </lineage>
</organism>
<dbReference type="GO" id="GO:0015074">
    <property type="term" value="P:DNA integration"/>
    <property type="evidence" value="ECO:0007669"/>
    <property type="project" value="InterPro"/>
</dbReference>
<dbReference type="InterPro" id="IPR012337">
    <property type="entry name" value="RNaseH-like_sf"/>
</dbReference>
<dbReference type="SUPFAM" id="SSF53098">
    <property type="entry name" value="Ribonuclease H-like"/>
    <property type="match status" value="1"/>
</dbReference>
<dbReference type="InterPro" id="IPR036397">
    <property type="entry name" value="RNaseH_sf"/>
</dbReference>
<dbReference type="InterPro" id="IPR041588">
    <property type="entry name" value="Integrase_H2C2"/>
</dbReference>
<dbReference type="InterPro" id="IPR000477">
    <property type="entry name" value="RT_dom"/>
</dbReference>
<dbReference type="InterPro" id="IPR001584">
    <property type="entry name" value="Integrase_cat-core"/>
</dbReference>
<dbReference type="GO" id="GO:0004523">
    <property type="term" value="F:RNA-DNA hybrid ribonuclease activity"/>
    <property type="evidence" value="ECO:0007669"/>
    <property type="project" value="UniProtKB-EC"/>
</dbReference>
<dbReference type="FunFam" id="3.30.70.270:FF:000003">
    <property type="entry name" value="Transposon Ty3-G Gag-Pol polyprotein"/>
    <property type="match status" value="1"/>
</dbReference>
<keyword evidence="6" id="KW-0511">Multifunctional enzyme</keyword>
<dbReference type="InterPro" id="IPR043128">
    <property type="entry name" value="Rev_trsase/Diguanyl_cyclase"/>
</dbReference>
<feature type="region of interest" description="Disordered" evidence="9">
    <location>
        <begin position="86"/>
        <end position="115"/>
    </location>
</feature>